<protein>
    <submittedName>
        <fullName evidence="1">Uncharacterized protein</fullName>
    </submittedName>
</protein>
<name>A0A2L0UBK7_9MICC</name>
<gene>
    <name evidence="1" type="ORF">CVO76_02625</name>
</gene>
<dbReference type="Proteomes" id="UP000239187">
    <property type="component" value="Chromosome"/>
</dbReference>
<evidence type="ECO:0000313" key="1">
    <source>
        <dbReference type="EMBL" id="AUZ86653.1"/>
    </source>
</evidence>
<organism evidence="1 2">
    <name type="scientific">Arthrobacter agilis</name>
    <dbReference type="NCBI Taxonomy" id="37921"/>
    <lineage>
        <taxon>Bacteria</taxon>
        <taxon>Bacillati</taxon>
        <taxon>Actinomycetota</taxon>
        <taxon>Actinomycetes</taxon>
        <taxon>Micrococcales</taxon>
        <taxon>Micrococcaceae</taxon>
        <taxon>Arthrobacter</taxon>
    </lineage>
</organism>
<proteinExistence type="predicted"/>
<reference evidence="1 2" key="1">
    <citation type="submission" date="2017-11" db="EMBL/GenBank/DDBJ databases">
        <title>Draft genome of Arthrobacter agilis strain UMCV2, a plant growth-promoting rhizobacterium and biocontrol capacity of phytopathogenic fungi.</title>
        <authorList>
            <person name="Martinez-Camara R."/>
            <person name="Santoyo G."/>
            <person name="Moreno-Hagelsieb G."/>
            <person name="Valencia-Cantero E."/>
        </authorList>
    </citation>
    <scope>NUCLEOTIDE SEQUENCE [LARGE SCALE GENOMIC DNA]</scope>
    <source>
        <strain evidence="1 2">UMCV2</strain>
    </source>
</reference>
<accession>A0A2L0UBK7</accession>
<dbReference type="RefSeq" id="WP_133081364.1">
    <property type="nucleotide sequence ID" value="NZ_CP024915.1"/>
</dbReference>
<evidence type="ECO:0000313" key="2">
    <source>
        <dbReference type="Proteomes" id="UP000239187"/>
    </source>
</evidence>
<dbReference type="AlphaFoldDB" id="A0A2L0UBK7"/>
<sequence length="73" mass="7942">MTAIATPSTARVLDLGALSTGTVVEARRKNEVHYRGCVEDTAPGLGVVWIRDDMAGHRAILHLDEYSIWHVAA</sequence>
<dbReference type="EMBL" id="CP024915">
    <property type="protein sequence ID" value="AUZ86653.1"/>
    <property type="molecule type" value="Genomic_DNA"/>
</dbReference>